<accession>A0A6J4RQQ6</accession>
<name>A0A6J4RQQ6_9ACTN</name>
<evidence type="ECO:0000259" key="1">
    <source>
        <dbReference type="Pfam" id="PF04069"/>
    </source>
</evidence>
<dbReference type="AlphaFoldDB" id="A0A6J4RQQ6"/>
<protein>
    <recommendedName>
        <fullName evidence="1">ABC-type glycine betaine transport system substrate-binding domain-containing protein</fullName>
    </recommendedName>
</protein>
<dbReference type="GO" id="GO:0043190">
    <property type="term" value="C:ATP-binding cassette (ABC) transporter complex"/>
    <property type="evidence" value="ECO:0007669"/>
    <property type="project" value="InterPro"/>
</dbReference>
<evidence type="ECO:0000313" key="2">
    <source>
        <dbReference type="EMBL" id="CAA9479270.1"/>
    </source>
</evidence>
<dbReference type="EMBL" id="CADCVJ010000158">
    <property type="protein sequence ID" value="CAA9479270.1"/>
    <property type="molecule type" value="Genomic_DNA"/>
</dbReference>
<dbReference type="Gene3D" id="3.40.190.10">
    <property type="entry name" value="Periplasmic binding protein-like II"/>
    <property type="match status" value="1"/>
</dbReference>
<organism evidence="2">
    <name type="scientific">uncultured Solirubrobacteraceae bacterium</name>
    <dbReference type="NCBI Taxonomy" id="1162706"/>
    <lineage>
        <taxon>Bacteria</taxon>
        <taxon>Bacillati</taxon>
        <taxon>Actinomycetota</taxon>
        <taxon>Thermoleophilia</taxon>
        <taxon>Solirubrobacterales</taxon>
        <taxon>Solirubrobacteraceae</taxon>
        <taxon>environmental samples</taxon>
    </lineage>
</organism>
<sequence>MNVLSRHRRGPALAAVIAALGIGVAGCGGDEETEPAEQGGGGGGQGVELTAAEFTWSAAAVTTSILQQIAEANPELGVSELKTKQLDPAPAWAGAKRGDIDILSEVARPNQDPLAEKAGAEVEMLNATYEGANQGWFVPSYVVEPGGPAEGLKSVDQLNEYKEVFDGKLIDADPGWVTTEQNAARLKGYDIDFQHVTSGEAAELAQLKRAIQREEPILTYNYRPHWVFAEYELTQLEEPNPYKEGCLEEGGDGACAMPPYSAWTAARKEVAEKAPRFHAMLQQFEIPLEDMEAMLSKVDLEKQEAEAVAKEWVDANQADIDAWVTESESAQGAS</sequence>
<gene>
    <name evidence="2" type="ORF">AVDCRST_MAG38-1909</name>
</gene>
<proteinExistence type="predicted"/>
<dbReference type="Pfam" id="PF04069">
    <property type="entry name" value="OpuAC"/>
    <property type="match status" value="1"/>
</dbReference>
<feature type="domain" description="ABC-type glycine betaine transport system substrate-binding" evidence="1">
    <location>
        <begin position="49"/>
        <end position="314"/>
    </location>
</feature>
<dbReference type="InterPro" id="IPR007210">
    <property type="entry name" value="ABC_Gly_betaine_transp_sub-bd"/>
</dbReference>
<dbReference type="Gene3D" id="3.40.190.100">
    <property type="entry name" value="Glycine betaine-binding periplasmic protein, domain 2"/>
    <property type="match status" value="1"/>
</dbReference>
<dbReference type="GO" id="GO:0022857">
    <property type="term" value="F:transmembrane transporter activity"/>
    <property type="evidence" value="ECO:0007669"/>
    <property type="project" value="InterPro"/>
</dbReference>
<reference evidence="2" key="1">
    <citation type="submission" date="2020-02" db="EMBL/GenBank/DDBJ databases">
        <authorList>
            <person name="Meier V. D."/>
        </authorList>
    </citation>
    <scope>NUCLEOTIDE SEQUENCE</scope>
    <source>
        <strain evidence="2">AVDCRST_MAG38</strain>
    </source>
</reference>
<dbReference type="PROSITE" id="PS51257">
    <property type="entry name" value="PROKAR_LIPOPROTEIN"/>
    <property type="match status" value="1"/>
</dbReference>
<dbReference type="SUPFAM" id="SSF53850">
    <property type="entry name" value="Periplasmic binding protein-like II"/>
    <property type="match status" value="1"/>
</dbReference>